<protein>
    <submittedName>
        <fullName evidence="1">Uncharacterized protein</fullName>
    </submittedName>
</protein>
<gene>
    <name evidence="1" type="ORF">SDC9_128662</name>
</gene>
<reference evidence="1" key="1">
    <citation type="submission" date="2019-08" db="EMBL/GenBank/DDBJ databases">
        <authorList>
            <person name="Kucharzyk K."/>
            <person name="Murdoch R.W."/>
            <person name="Higgins S."/>
            <person name="Loffler F."/>
        </authorList>
    </citation>
    <scope>NUCLEOTIDE SEQUENCE</scope>
</reference>
<organism evidence="1">
    <name type="scientific">bioreactor metagenome</name>
    <dbReference type="NCBI Taxonomy" id="1076179"/>
    <lineage>
        <taxon>unclassified sequences</taxon>
        <taxon>metagenomes</taxon>
        <taxon>ecological metagenomes</taxon>
    </lineage>
</organism>
<evidence type="ECO:0000313" key="1">
    <source>
        <dbReference type="EMBL" id="MPM81606.1"/>
    </source>
</evidence>
<proteinExistence type="predicted"/>
<accession>A0A645CWV2</accession>
<name>A0A645CWV2_9ZZZZ</name>
<comment type="caution">
    <text evidence="1">The sequence shown here is derived from an EMBL/GenBank/DDBJ whole genome shotgun (WGS) entry which is preliminary data.</text>
</comment>
<dbReference type="AlphaFoldDB" id="A0A645CWV2"/>
<sequence length="192" mass="20492">MKPCVRVGTADGFLQGGEDIVMAVPVPVIPHGRALGHHRSVLHGDDQLSLPPFGRAGQQLQSVDRLAHVTAAGRCDMLKNAFLKDDRGSHPLFHESRSPADGAKELPSAHRLEFKNGGPAQNRVIDVKVRVFRGGGDEGDLPIFHEFQQGLLLLLVEVLDFVQIEQHSLGSHDGADVPDDILDVGDGGGGGV</sequence>
<dbReference type="EMBL" id="VSSQ01030917">
    <property type="protein sequence ID" value="MPM81606.1"/>
    <property type="molecule type" value="Genomic_DNA"/>
</dbReference>